<organism evidence="4 5">
    <name type="scientific">Culter alburnus</name>
    <name type="common">Topmouth culter</name>
    <dbReference type="NCBI Taxonomy" id="194366"/>
    <lineage>
        <taxon>Eukaryota</taxon>
        <taxon>Metazoa</taxon>
        <taxon>Chordata</taxon>
        <taxon>Craniata</taxon>
        <taxon>Vertebrata</taxon>
        <taxon>Euteleostomi</taxon>
        <taxon>Actinopterygii</taxon>
        <taxon>Neopterygii</taxon>
        <taxon>Teleostei</taxon>
        <taxon>Ostariophysi</taxon>
        <taxon>Cypriniformes</taxon>
        <taxon>Xenocyprididae</taxon>
        <taxon>Xenocypridinae</taxon>
        <taxon>Culter</taxon>
    </lineage>
</organism>
<protein>
    <recommendedName>
        <fullName evidence="6">Armadillo-like helical domain-containing protein 4</fullName>
    </recommendedName>
</protein>
<name>A0AAW1Z9E4_CULAL</name>
<evidence type="ECO:0008006" key="6">
    <source>
        <dbReference type="Google" id="ProtNLM"/>
    </source>
</evidence>
<evidence type="ECO:0000313" key="5">
    <source>
        <dbReference type="Proteomes" id="UP001479290"/>
    </source>
</evidence>
<reference evidence="4 5" key="1">
    <citation type="submission" date="2024-05" db="EMBL/GenBank/DDBJ databases">
        <title>A high-quality chromosomal-level genome assembly of Topmouth culter (Culter alburnus).</title>
        <authorList>
            <person name="Zhao H."/>
        </authorList>
    </citation>
    <scope>NUCLEOTIDE SEQUENCE [LARGE SCALE GENOMIC DNA]</scope>
    <source>
        <strain evidence="4">CATC2023</strain>
        <tissue evidence="4">Muscle</tissue>
    </source>
</reference>
<accession>A0AAW1Z9E4</accession>
<comment type="caution">
    <text evidence="4">The sequence shown here is derived from an EMBL/GenBank/DDBJ whole genome shotgun (WGS) entry which is preliminary data.</text>
</comment>
<dbReference type="EMBL" id="JAWDJR010000020">
    <property type="protein sequence ID" value="KAK9957026.1"/>
    <property type="molecule type" value="Genomic_DNA"/>
</dbReference>
<keyword evidence="2" id="KW-0472">Membrane</keyword>
<feature type="transmembrane region" description="Helical" evidence="2">
    <location>
        <begin position="415"/>
        <end position="436"/>
    </location>
</feature>
<feature type="chain" id="PRO_5043755140" description="Armadillo-like helical domain-containing protein 4" evidence="3">
    <location>
        <begin position="22"/>
        <end position="476"/>
    </location>
</feature>
<dbReference type="Proteomes" id="UP001479290">
    <property type="component" value="Unassembled WGS sequence"/>
</dbReference>
<feature type="compositionally biased region" description="Polar residues" evidence="1">
    <location>
        <begin position="165"/>
        <end position="190"/>
    </location>
</feature>
<feature type="region of interest" description="Disordered" evidence="1">
    <location>
        <begin position="446"/>
        <end position="476"/>
    </location>
</feature>
<dbReference type="InterPro" id="IPR031524">
    <property type="entry name" value="ARMH4"/>
</dbReference>
<keyword evidence="2" id="KW-1133">Transmembrane helix</keyword>
<keyword evidence="5" id="KW-1185">Reference proteome</keyword>
<dbReference type="AlphaFoldDB" id="A0AAW1Z9E4"/>
<evidence type="ECO:0000256" key="2">
    <source>
        <dbReference type="SAM" id="Phobius"/>
    </source>
</evidence>
<feature type="signal peptide" evidence="3">
    <location>
        <begin position="1"/>
        <end position="21"/>
    </location>
</feature>
<feature type="region of interest" description="Disordered" evidence="1">
    <location>
        <begin position="273"/>
        <end position="385"/>
    </location>
</feature>
<feature type="compositionally biased region" description="Polar residues" evidence="1">
    <location>
        <begin position="73"/>
        <end position="82"/>
    </location>
</feature>
<evidence type="ECO:0000256" key="3">
    <source>
        <dbReference type="SAM" id="SignalP"/>
    </source>
</evidence>
<keyword evidence="2" id="KW-0812">Transmembrane</keyword>
<sequence length="476" mass="51615">MLTGATFQSLLLAAVCLASRAATLERTVRLLETLDLPGGDEKDSVSSLLKDRTDTVTRTHSIDSPLLTISLQNPQTAQTSAPNVHEEEDEEDGVRIHEGFGRATADGNEDRLNERQTYDGSRNTTESADGASLPWSLTTPPIAVLLRTDTLQLGASNEDRRLNADTITSSPSDAPTANPTSITSGDSTGPTLLDTADTWTEPVHLRAEEVSVLPSSQEVSTEATMSSEDLPLIFEPFEDVTPPGGSVSSSEVSVAMAPAAVTAGDTELEQMVSMDTERTSSDVRLSGTSGAERSRASVTESDPSEKPKQNDDVTQSSVTHQPLMVVHVAASKPKTDTEDLETKEEPDEDEEDEEMDSDEEEEESEEDLMESTMAPHTRPPYSLIPPPPVWVQRNQGLVRSWVELIREKAGYVSGMLAPVGIGIAGALLLVGALYSIRLIHRKRRDSFKHQRRKPPREVRSGPDNAMLLADSSEDEF</sequence>
<dbReference type="PANTHER" id="PTHR21585:SF0">
    <property type="entry name" value="ARMADILLO-LIKE HELICAL DOMAIN-CONTAINING PROTEIN 4"/>
    <property type="match status" value="1"/>
</dbReference>
<feature type="compositionally biased region" description="Basic and acidic residues" evidence="1">
    <location>
        <begin position="108"/>
        <end position="117"/>
    </location>
</feature>
<feature type="compositionally biased region" description="Polar residues" evidence="1">
    <location>
        <begin position="282"/>
        <end position="301"/>
    </location>
</feature>
<dbReference type="PANTHER" id="PTHR21585">
    <property type="entry name" value="FULL-LENGTH CDNA CLONE CS0DC025YL05 OF NEUROBLASTOMA"/>
    <property type="match status" value="1"/>
</dbReference>
<feature type="region of interest" description="Disordered" evidence="1">
    <location>
        <begin position="73"/>
        <end position="136"/>
    </location>
</feature>
<gene>
    <name evidence="4" type="ORF">ABG768_014724</name>
</gene>
<feature type="compositionally biased region" description="Acidic residues" evidence="1">
    <location>
        <begin position="338"/>
        <end position="369"/>
    </location>
</feature>
<evidence type="ECO:0000256" key="1">
    <source>
        <dbReference type="SAM" id="MobiDB-lite"/>
    </source>
</evidence>
<feature type="region of interest" description="Disordered" evidence="1">
    <location>
        <begin position="156"/>
        <end position="195"/>
    </location>
</feature>
<keyword evidence="3" id="KW-0732">Signal</keyword>
<feature type="compositionally biased region" description="Polar residues" evidence="1">
    <location>
        <begin position="118"/>
        <end position="127"/>
    </location>
</feature>
<proteinExistence type="predicted"/>
<evidence type="ECO:0000313" key="4">
    <source>
        <dbReference type="EMBL" id="KAK9957026.1"/>
    </source>
</evidence>